<dbReference type="InterPro" id="IPR000668">
    <property type="entry name" value="Peptidase_C1A_C"/>
</dbReference>
<keyword evidence="7" id="KW-1015">Disulfide bond</keyword>
<proteinExistence type="inferred from homology"/>
<name>A0A0S4J328_BODSA</name>
<dbReference type="GO" id="GO:0006508">
    <property type="term" value="P:proteolysis"/>
    <property type="evidence" value="ECO:0007669"/>
    <property type="project" value="UniProtKB-KW"/>
</dbReference>
<evidence type="ECO:0000256" key="5">
    <source>
        <dbReference type="ARBA" id="ARBA00022807"/>
    </source>
</evidence>
<dbReference type="PANTHER" id="PTHR12411">
    <property type="entry name" value="CYSTEINE PROTEASE FAMILY C1-RELATED"/>
    <property type="match status" value="1"/>
</dbReference>
<keyword evidence="5" id="KW-0788">Thiol protease</keyword>
<evidence type="ECO:0000313" key="12">
    <source>
        <dbReference type="EMBL" id="CUG31439.1"/>
    </source>
</evidence>
<keyword evidence="8" id="KW-0325">Glycoprotein</keyword>
<dbReference type="Pfam" id="PF08246">
    <property type="entry name" value="Inhibitor_I29"/>
    <property type="match status" value="1"/>
</dbReference>
<feature type="signal peptide" evidence="9">
    <location>
        <begin position="1"/>
        <end position="18"/>
    </location>
</feature>
<feature type="domain" description="Cathepsin propeptide inhibitor" evidence="11">
    <location>
        <begin position="25"/>
        <end position="81"/>
    </location>
</feature>
<comment type="similarity">
    <text evidence="1">Belongs to the peptidase C1 family.</text>
</comment>
<evidence type="ECO:0000259" key="11">
    <source>
        <dbReference type="SMART" id="SM00848"/>
    </source>
</evidence>
<dbReference type="InterPro" id="IPR038765">
    <property type="entry name" value="Papain-like_cys_pep_sf"/>
</dbReference>
<dbReference type="EMBL" id="CYKH01000746">
    <property type="protein sequence ID" value="CUG31439.1"/>
    <property type="molecule type" value="Genomic_DNA"/>
</dbReference>
<evidence type="ECO:0000256" key="4">
    <source>
        <dbReference type="ARBA" id="ARBA00022801"/>
    </source>
</evidence>
<dbReference type="Pfam" id="PF00112">
    <property type="entry name" value="Peptidase_C1"/>
    <property type="match status" value="1"/>
</dbReference>
<dbReference type="OrthoDB" id="251836at2759"/>
<dbReference type="SMART" id="SM00645">
    <property type="entry name" value="Pept_C1"/>
    <property type="match status" value="1"/>
</dbReference>
<evidence type="ECO:0000256" key="8">
    <source>
        <dbReference type="ARBA" id="ARBA00023180"/>
    </source>
</evidence>
<dbReference type="PRINTS" id="PR00705">
    <property type="entry name" value="PAPAIN"/>
</dbReference>
<accession>A0A0S4J328</accession>
<dbReference type="VEuPathDB" id="TriTrypDB:BSAL_77465"/>
<keyword evidence="3 9" id="KW-0732">Signal</keyword>
<dbReference type="SUPFAM" id="SSF54001">
    <property type="entry name" value="Cysteine proteinases"/>
    <property type="match status" value="1"/>
</dbReference>
<keyword evidence="2" id="KW-0645">Protease</keyword>
<keyword evidence="4" id="KW-0378">Hydrolase</keyword>
<feature type="chain" id="PRO_5018768448" evidence="9">
    <location>
        <begin position="19"/>
        <end position="314"/>
    </location>
</feature>
<dbReference type="Gene3D" id="1.10.287.2250">
    <property type="match status" value="1"/>
</dbReference>
<evidence type="ECO:0000256" key="6">
    <source>
        <dbReference type="ARBA" id="ARBA00023145"/>
    </source>
</evidence>
<dbReference type="PROSITE" id="PS00639">
    <property type="entry name" value="THIOL_PROTEASE_HIS"/>
    <property type="match status" value="1"/>
</dbReference>
<feature type="non-terminal residue" evidence="12">
    <location>
        <position position="314"/>
    </location>
</feature>
<evidence type="ECO:0000256" key="1">
    <source>
        <dbReference type="ARBA" id="ARBA00008455"/>
    </source>
</evidence>
<evidence type="ECO:0000313" key="13">
    <source>
        <dbReference type="Proteomes" id="UP000051952"/>
    </source>
</evidence>
<dbReference type="InterPro" id="IPR025660">
    <property type="entry name" value="Pept_his_AS"/>
</dbReference>
<dbReference type="SMART" id="SM00848">
    <property type="entry name" value="Inhibitor_I29"/>
    <property type="match status" value="1"/>
</dbReference>
<dbReference type="FunFam" id="3.90.70.10:FF:000138">
    <property type="entry name" value="Cruzipain"/>
    <property type="match status" value="1"/>
</dbReference>
<gene>
    <name evidence="12" type="ORF">BSAL_77465</name>
</gene>
<evidence type="ECO:0000256" key="3">
    <source>
        <dbReference type="ARBA" id="ARBA00022729"/>
    </source>
</evidence>
<dbReference type="InterPro" id="IPR025661">
    <property type="entry name" value="Pept_asp_AS"/>
</dbReference>
<dbReference type="PROSITE" id="PS00640">
    <property type="entry name" value="THIOL_PROTEASE_ASN"/>
    <property type="match status" value="1"/>
</dbReference>
<dbReference type="InterPro" id="IPR013128">
    <property type="entry name" value="Peptidase_C1A"/>
</dbReference>
<evidence type="ECO:0000259" key="10">
    <source>
        <dbReference type="SMART" id="SM00645"/>
    </source>
</evidence>
<dbReference type="Gene3D" id="3.90.70.10">
    <property type="entry name" value="Cysteine proteinases"/>
    <property type="match status" value="1"/>
</dbReference>
<sequence>MRRSVLIALLAFVVASAAHDLASEFEAFKVKYQKTYLTPSDEKRRFHVFAENMKIAASLQASNPLATFGAGVYADISHDEFATRHNAQKHFAARPRSVAKRAMSLPSIGVTSIDWRSKGAVTAVKNQGQCGSCWSFSTTGNIEGQWFLAGNPLVSLSEQMFVSCDTIDDGCNGGLMENAFTWVVEDHQGIVYTEASYPYVSGNGNVPSCSTSAAITGAVINGQFDLPKDEDAMGLWCGLKGPIAVGVDATSWQTYMGGIMTDCISSAVDHGVLIVGFDDTNNPPYWIIKNSWGPTWGEEGYIRVQKGTNQCLIT</sequence>
<evidence type="ECO:0000256" key="7">
    <source>
        <dbReference type="ARBA" id="ARBA00023157"/>
    </source>
</evidence>
<protein>
    <submittedName>
        <fullName evidence="12">Cathepsin-L cysteine peptidase, putative</fullName>
    </submittedName>
</protein>
<keyword evidence="6" id="KW-0865">Zymogen</keyword>
<dbReference type="Proteomes" id="UP000051952">
    <property type="component" value="Unassembled WGS sequence"/>
</dbReference>
<evidence type="ECO:0000256" key="9">
    <source>
        <dbReference type="SAM" id="SignalP"/>
    </source>
</evidence>
<reference evidence="13" key="1">
    <citation type="submission" date="2015-09" db="EMBL/GenBank/DDBJ databases">
        <authorList>
            <consortium name="Pathogen Informatics"/>
        </authorList>
    </citation>
    <scope>NUCLEOTIDE SEQUENCE [LARGE SCALE GENOMIC DNA]</scope>
    <source>
        <strain evidence="13">Lake Konstanz</strain>
    </source>
</reference>
<dbReference type="InterPro" id="IPR013201">
    <property type="entry name" value="Prot_inhib_I29"/>
</dbReference>
<dbReference type="PROSITE" id="PS00139">
    <property type="entry name" value="THIOL_PROTEASE_CYS"/>
    <property type="match status" value="1"/>
</dbReference>
<dbReference type="OMA" id="AKPPYWI"/>
<evidence type="ECO:0000256" key="2">
    <source>
        <dbReference type="ARBA" id="ARBA00022670"/>
    </source>
</evidence>
<dbReference type="CDD" id="cd02248">
    <property type="entry name" value="Peptidase_C1A"/>
    <property type="match status" value="1"/>
</dbReference>
<dbReference type="InterPro" id="IPR039417">
    <property type="entry name" value="Peptidase_C1A_papain-like"/>
</dbReference>
<organism evidence="12 13">
    <name type="scientific">Bodo saltans</name>
    <name type="common">Flagellated protozoan</name>
    <dbReference type="NCBI Taxonomy" id="75058"/>
    <lineage>
        <taxon>Eukaryota</taxon>
        <taxon>Discoba</taxon>
        <taxon>Euglenozoa</taxon>
        <taxon>Kinetoplastea</taxon>
        <taxon>Metakinetoplastina</taxon>
        <taxon>Eubodonida</taxon>
        <taxon>Bodonidae</taxon>
        <taxon>Bodo</taxon>
    </lineage>
</organism>
<dbReference type="GO" id="GO:0008234">
    <property type="term" value="F:cysteine-type peptidase activity"/>
    <property type="evidence" value="ECO:0007669"/>
    <property type="project" value="UniProtKB-KW"/>
</dbReference>
<dbReference type="AlphaFoldDB" id="A0A0S4J328"/>
<dbReference type="InterPro" id="IPR000169">
    <property type="entry name" value="Pept_cys_AS"/>
</dbReference>
<feature type="domain" description="Peptidase C1A papain C-terminal" evidence="10">
    <location>
        <begin position="109"/>
        <end position="314"/>
    </location>
</feature>
<keyword evidence="13" id="KW-1185">Reference proteome</keyword>